<reference evidence="2 3" key="1">
    <citation type="submission" date="2019-07" db="EMBL/GenBank/DDBJ databases">
        <title>Quadrisphaera sp. strain DD2A genome sequencing and assembly.</title>
        <authorList>
            <person name="Kim I."/>
        </authorList>
    </citation>
    <scope>NUCLEOTIDE SEQUENCE [LARGE SCALE GENOMIC DNA]</scope>
    <source>
        <strain evidence="2 3">DD2A</strain>
    </source>
</reference>
<keyword evidence="3" id="KW-1185">Reference proteome</keyword>
<gene>
    <name evidence="2" type="ORF">FMM08_18550</name>
</gene>
<evidence type="ECO:0000313" key="2">
    <source>
        <dbReference type="EMBL" id="TXR52747.1"/>
    </source>
</evidence>
<evidence type="ECO:0000313" key="3">
    <source>
        <dbReference type="Proteomes" id="UP000321234"/>
    </source>
</evidence>
<dbReference type="RefSeq" id="WP_147927869.1">
    <property type="nucleotide sequence ID" value="NZ_VKAC01000012.1"/>
</dbReference>
<dbReference type="AlphaFoldDB" id="A0A5C8Z557"/>
<feature type="region of interest" description="Disordered" evidence="1">
    <location>
        <begin position="1"/>
        <end position="35"/>
    </location>
</feature>
<dbReference type="EMBL" id="VKAC01000012">
    <property type="protein sequence ID" value="TXR52747.1"/>
    <property type="molecule type" value="Genomic_DNA"/>
</dbReference>
<accession>A0A5C8Z557</accession>
<proteinExistence type="predicted"/>
<comment type="caution">
    <text evidence="2">The sequence shown here is derived from an EMBL/GenBank/DDBJ whole genome shotgun (WGS) entry which is preliminary data.</text>
</comment>
<protein>
    <submittedName>
        <fullName evidence="2">3-methyladenine DNA glycosylase</fullName>
    </submittedName>
</protein>
<sequence>MQVADWRERTAAHEQRADALTAARRERRSRAGGGQDAVDPVDDFLYDYYSLRPGQLRRWHPGAGAVLVDAADAPHRAWRWYAQREQDGGVALDAAAFAADRGRTVATSRRLLEALRGRPPHLGCFGMHEWAMVYRSGDAVGGPSTGGASAGGRRHALPLRLGQAGADAVVEAHPLRCSHIDAFRFFTPEAVPRNAAALTRETQAETDQPGCVHVTMDVLRHAVALGPACPGELLLDCFEAARAAREVDMRASPYDVSGSGLSPIAVETRDGKVAYAAAQRELAAAAAPLRERLLRTCEEVLG</sequence>
<organism evidence="2 3">
    <name type="scientific">Quadrisphaera setariae</name>
    <dbReference type="NCBI Taxonomy" id="2593304"/>
    <lineage>
        <taxon>Bacteria</taxon>
        <taxon>Bacillati</taxon>
        <taxon>Actinomycetota</taxon>
        <taxon>Actinomycetes</taxon>
        <taxon>Kineosporiales</taxon>
        <taxon>Kineosporiaceae</taxon>
        <taxon>Quadrisphaera</taxon>
    </lineage>
</organism>
<feature type="compositionally biased region" description="Basic and acidic residues" evidence="1">
    <location>
        <begin position="1"/>
        <end position="17"/>
    </location>
</feature>
<name>A0A5C8Z557_9ACTN</name>
<evidence type="ECO:0000256" key="1">
    <source>
        <dbReference type="SAM" id="MobiDB-lite"/>
    </source>
</evidence>
<dbReference type="OrthoDB" id="9790578at2"/>
<dbReference type="Proteomes" id="UP000321234">
    <property type="component" value="Unassembled WGS sequence"/>
</dbReference>